<sequence length="213" mass="22741">MTTSRNDTSFMLGTSFLIEPVAQTSAQEVLLTEEAIALEDSLRALMRSAKGGTARGECSAVLSDPTMADCSETQLLGRTIGGLRGLGKGADPIDLERVTASLAQSHEKLERVDQGVTLMLKQQSAELLHLQKEHAAGLVSDQEYNTRVTAMQQTRAAVAEALTLSAAQAAKARKMFEQAQDNGQTGLSWYLASMTRIQSVAESAKARLNVTAG</sequence>
<organism evidence="1 2">
    <name type="scientific">Tropicibacter oceani</name>
    <dbReference type="NCBI Taxonomy" id="3058420"/>
    <lineage>
        <taxon>Bacteria</taxon>
        <taxon>Pseudomonadati</taxon>
        <taxon>Pseudomonadota</taxon>
        <taxon>Alphaproteobacteria</taxon>
        <taxon>Rhodobacterales</taxon>
        <taxon>Roseobacteraceae</taxon>
        <taxon>Tropicibacter</taxon>
    </lineage>
</organism>
<name>A0ABY8QIT7_9RHOB</name>
<evidence type="ECO:0000313" key="1">
    <source>
        <dbReference type="EMBL" id="WGW04552.1"/>
    </source>
</evidence>
<dbReference type="RefSeq" id="WP_282301187.1">
    <property type="nucleotide sequence ID" value="NZ_CP124616.1"/>
</dbReference>
<protein>
    <submittedName>
        <fullName evidence="1">Uncharacterized protein</fullName>
    </submittedName>
</protein>
<reference evidence="1 2" key="1">
    <citation type="submission" date="2023-05" db="EMBL/GenBank/DDBJ databases">
        <title>YMD87, complete Genome.</title>
        <authorList>
            <person name="Zhang J."/>
            <person name="Xu X."/>
        </authorList>
    </citation>
    <scope>NUCLEOTIDE SEQUENCE [LARGE SCALE GENOMIC DNA]</scope>
    <source>
        <strain evidence="1 2">YMD87</strain>
    </source>
</reference>
<keyword evidence="2" id="KW-1185">Reference proteome</keyword>
<gene>
    <name evidence="1" type="ORF">QF118_03090</name>
</gene>
<evidence type="ECO:0000313" key="2">
    <source>
        <dbReference type="Proteomes" id="UP001241605"/>
    </source>
</evidence>
<dbReference type="Proteomes" id="UP001241605">
    <property type="component" value="Chromosome"/>
</dbReference>
<accession>A0ABY8QIT7</accession>
<dbReference type="EMBL" id="CP124616">
    <property type="protein sequence ID" value="WGW04552.1"/>
    <property type="molecule type" value="Genomic_DNA"/>
</dbReference>
<proteinExistence type="predicted"/>